<feature type="domain" description="Beta-ketoacyl-[acyl-carrier-protein] synthase III N-terminal" evidence="12">
    <location>
        <begin position="115"/>
        <end position="192"/>
    </location>
</feature>
<keyword evidence="5 9" id="KW-0276">Fatty acid metabolism</keyword>
<dbReference type="NCBIfam" id="TIGR00747">
    <property type="entry name" value="fabH"/>
    <property type="match status" value="1"/>
</dbReference>
<comment type="pathway">
    <text evidence="9">Lipid metabolism; fatty acid biosynthesis.</text>
</comment>
<keyword evidence="14" id="KW-1185">Reference proteome</keyword>
<comment type="caution">
    <text evidence="13">The sequence shown here is derived from an EMBL/GenBank/DDBJ whole genome shotgun (WGS) entry which is preliminary data.</text>
</comment>
<dbReference type="PANTHER" id="PTHR34069:SF2">
    <property type="entry name" value="BETA-KETOACYL-[ACYL-CARRIER-PROTEIN] SYNTHASE III"/>
    <property type="match status" value="1"/>
</dbReference>
<reference evidence="13 14" key="1">
    <citation type="submission" date="2020-02" db="EMBL/GenBank/DDBJ databases">
        <title>Acidophilic actinobacteria isolated from forest soil.</title>
        <authorList>
            <person name="Golinska P."/>
        </authorList>
    </citation>
    <scope>NUCLEOTIDE SEQUENCE [LARGE SCALE GENOMIC DNA]</scope>
    <source>
        <strain evidence="13 14">NL8</strain>
    </source>
</reference>
<dbReference type="NCBIfam" id="NF006829">
    <property type="entry name" value="PRK09352.1"/>
    <property type="match status" value="1"/>
</dbReference>
<evidence type="ECO:0000256" key="9">
    <source>
        <dbReference type="HAMAP-Rule" id="MF_01815"/>
    </source>
</evidence>
<keyword evidence="7 9" id="KW-0275">Fatty acid biosynthesis</keyword>
<evidence type="ECO:0000313" key="13">
    <source>
        <dbReference type="EMBL" id="MBS2553276.1"/>
    </source>
</evidence>
<gene>
    <name evidence="9" type="primary">fabH</name>
    <name evidence="13" type="ORF">KGQ19_41125</name>
</gene>
<dbReference type="PANTHER" id="PTHR34069">
    <property type="entry name" value="3-OXOACYL-[ACYL-CARRIER-PROTEIN] SYNTHASE 3"/>
    <property type="match status" value="1"/>
</dbReference>
<dbReference type="InterPro" id="IPR013747">
    <property type="entry name" value="ACP_syn_III_C"/>
</dbReference>
<keyword evidence="10" id="KW-1133">Transmembrane helix</keyword>
<feature type="active site" evidence="9">
    <location>
        <position position="261"/>
    </location>
</feature>
<keyword evidence="4 9" id="KW-0808">Transferase</keyword>
<keyword evidence="9" id="KW-0511">Multifunctional enzyme</keyword>
<keyword evidence="2 9" id="KW-0963">Cytoplasm</keyword>
<dbReference type="Pfam" id="PF08545">
    <property type="entry name" value="ACP_syn_III"/>
    <property type="match status" value="1"/>
</dbReference>
<dbReference type="RefSeq" id="WP_212019657.1">
    <property type="nucleotide sequence ID" value="NZ_JAAFYZ010000243.1"/>
</dbReference>
<dbReference type="Proteomes" id="UP000730482">
    <property type="component" value="Unassembled WGS sequence"/>
</dbReference>
<comment type="subcellular location">
    <subcellularLocation>
        <location evidence="9">Cytoplasm</location>
    </subcellularLocation>
</comment>
<evidence type="ECO:0000256" key="8">
    <source>
        <dbReference type="ARBA" id="ARBA00023315"/>
    </source>
</evidence>
<sequence>MAVIKEKQGAAHTRIMGVGGYVPSRVVTNDEVITWIDSSDEWIRTRSGIAERRWGTPEETVLEMSVQSAGKALAAAGISGDQLGAIIVSTVSHFHQTPALACLVADRLGTNGAAYDISAGCAGFCYGVAQASDMVKAGSAEYVLVIGVERLSDLTDIHDRGTAFLFGDGAGAVVIGPSDTPGIGPVVWGAEGDKYDTITQTFPWNDKPEAEDGSDEVRGPFLRMEGQAVFRWASYQMAEVSLKALAEAGITASDLDAFIPHQANNRITDRLVKVLGLPEEVPVARTIAEYGNNSAATIPLAMERMLADGTAPSGGLALLIGFGAGLVYAAQVVALP</sequence>
<feature type="domain" description="Beta-ketoacyl-[acyl-carrier-protein] synthase III C-terminal" evidence="11">
    <location>
        <begin position="245"/>
        <end position="333"/>
    </location>
</feature>
<dbReference type="HAMAP" id="MF_01815">
    <property type="entry name" value="FabH"/>
    <property type="match status" value="1"/>
</dbReference>
<evidence type="ECO:0000256" key="4">
    <source>
        <dbReference type="ARBA" id="ARBA00022679"/>
    </source>
</evidence>
<proteinExistence type="inferred from homology"/>
<comment type="function">
    <text evidence="9">Catalyzes the condensation reaction of fatty acid synthesis by the addition to an acyl acceptor of two carbons from malonyl-ACP. Catalyzes the first condensation reaction which initiates fatty acid synthesis and may therefore play a role in governing the total rate of fatty acid production. Possesses both acetoacetyl-ACP synthase and acetyl transacylase activities. Its substrate specificity determines the biosynthesis of branched-chain and/or straight-chain of fatty acids.</text>
</comment>
<comment type="subunit">
    <text evidence="9">Homodimer.</text>
</comment>
<feature type="transmembrane region" description="Helical" evidence="10">
    <location>
        <begin position="314"/>
        <end position="335"/>
    </location>
</feature>
<comment type="catalytic activity">
    <reaction evidence="9">
        <text>malonyl-[ACP] + acetyl-CoA + H(+) = 3-oxobutanoyl-[ACP] + CO2 + CoA</text>
        <dbReference type="Rhea" id="RHEA:12080"/>
        <dbReference type="Rhea" id="RHEA-COMP:9623"/>
        <dbReference type="Rhea" id="RHEA-COMP:9625"/>
        <dbReference type="ChEBI" id="CHEBI:15378"/>
        <dbReference type="ChEBI" id="CHEBI:16526"/>
        <dbReference type="ChEBI" id="CHEBI:57287"/>
        <dbReference type="ChEBI" id="CHEBI:57288"/>
        <dbReference type="ChEBI" id="CHEBI:78449"/>
        <dbReference type="ChEBI" id="CHEBI:78450"/>
        <dbReference type="EC" id="2.3.1.180"/>
    </reaction>
</comment>
<evidence type="ECO:0000256" key="6">
    <source>
        <dbReference type="ARBA" id="ARBA00023098"/>
    </source>
</evidence>
<dbReference type="SUPFAM" id="SSF53901">
    <property type="entry name" value="Thiolase-like"/>
    <property type="match status" value="1"/>
</dbReference>
<keyword evidence="8 9" id="KW-0012">Acyltransferase</keyword>
<comment type="similarity">
    <text evidence="1 9">Belongs to the thiolase-like superfamily. FabH family.</text>
</comment>
<keyword evidence="10" id="KW-0472">Membrane</keyword>
<evidence type="ECO:0000256" key="1">
    <source>
        <dbReference type="ARBA" id="ARBA00008642"/>
    </source>
</evidence>
<keyword evidence="3 9" id="KW-0444">Lipid biosynthesis</keyword>
<evidence type="ECO:0000256" key="10">
    <source>
        <dbReference type="SAM" id="Phobius"/>
    </source>
</evidence>
<dbReference type="InterPro" id="IPR016039">
    <property type="entry name" value="Thiolase-like"/>
</dbReference>
<evidence type="ECO:0000259" key="11">
    <source>
        <dbReference type="Pfam" id="PF08541"/>
    </source>
</evidence>
<comment type="domain">
    <text evidence="9">The last Arg residue of the ACP-binding site is essential for the weak association between ACP/AcpP and FabH.</text>
</comment>
<evidence type="ECO:0000256" key="2">
    <source>
        <dbReference type="ARBA" id="ARBA00022490"/>
    </source>
</evidence>
<evidence type="ECO:0000256" key="5">
    <source>
        <dbReference type="ARBA" id="ARBA00022832"/>
    </source>
</evidence>
<keyword evidence="6 9" id="KW-0443">Lipid metabolism</keyword>
<evidence type="ECO:0000256" key="7">
    <source>
        <dbReference type="ARBA" id="ARBA00023160"/>
    </source>
</evidence>
<feature type="region of interest" description="ACP-binding" evidence="9">
    <location>
        <begin position="262"/>
        <end position="266"/>
    </location>
</feature>
<keyword evidence="10" id="KW-0812">Transmembrane</keyword>
<dbReference type="CDD" id="cd00830">
    <property type="entry name" value="KAS_III"/>
    <property type="match status" value="1"/>
</dbReference>
<dbReference type="Gene3D" id="3.40.47.10">
    <property type="match status" value="2"/>
</dbReference>
<feature type="active site" evidence="9">
    <location>
        <position position="292"/>
    </location>
</feature>
<dbReference type="EMBL" id="JAAFYZ010000243">
    <property type="protein sequence ID" value="MBS2553276.1"/>
    <property type="molecule type" value="Genomic_DNA"/>
</dbReference>
<protein>
    <recommendedName>
        <fullName evidence="9">Beta-ketoacyl-[acyl-carrier-protein] synthase III</fullName>
        <shortName evidence="9">Beta-ketoacyl-ACP synthase III</shortName>
        <shortName evidence="9">KAS III</shortName>
        <ecNumber evidence="9">2.3.1.180</ecNumber>
    </recommendedName>
    <alternativeName>
        <fullName evidence="9">3-oxoacyl-[acyl-carrier-protein] synthase 3</fullName>
    </alternativeName>
    <alternativeName>
        <fullName evidence="9">3-oxoacyl-[acyl-carrier-protein] synthase III</fullName>
    </alternativeName>
</protein>
<evidence type="ECO:0000259" key="12">
    <source>
        <dbReference type="Pfam" id="PF08545"/>
    </source>
</evidence>
<name>A0ABS5L4K8_9ACTN</name>
<evidence type="ECO:0000313" key="14">
    <source>
        <dbReference type="Proteomes" id="UP000730482"/>
    </source>
</evidence>
<feature type="active site" evidence="9">
    <location>
        <position position="121"/>
    </location>
</feature>
<evidence type="ECO:0000256" key="3">
    <source>
        <dbReference type="ARBA" id="ARBA00022516"/>
    </source>
</evidence>
<accession>A0ABS5L4K8</accession>
<dbReference type="Pfam" id="PF08541">
    <property type="entry name" value="ACP_syn_III_C"/>
    <property type="match status" value="1"/>
</dbReference>
<dbReference type="EC" id="2.3.1.180" evidence="9"/>
<organism evidence="13 14">
    <name type="scientific">Catenulispora pinistramenti</name>
    <dbReference type="NCBI Taxonomy" id="2705254"/>
    <lineage>
        <taxon>Bacteria</taxon>
        <taxon>Bacillati</taxon>
        <taxon>Actinomycetota</taxon>
        <taxon>Actinomycetes</taxon>
        <taxon>Catenulisporales</taxon>
        <taxon>Catenulisporaceae</taxon>
        <taxon>Catenulispora</taxon>
    </lineage>
</organism>
<dbReference type="InterPro" id="IPR004655">
    <property type="entry name" value="FabH"/>
</dbReference>
<dbReference type="InterPro" id="IPR013751">
    <property type="entry name" value="ACP_syn_III_N"/>
</dbReference>